<dbReference type="PANTHER" id="PTHR13388:SF25">
    <property type="entry name" value="SI:DKEY-112M2.1"/>
    <property type="match status" value="1"/>
</dbReference>
<keyword evidence="4 7" id="KW-1133">Transmembrane helix</keyword>
<evidence type="ECO:0000256" key="6">
    <source>
        <dbReference type="SAM" id="MobiDB-lite"/>
    </source>
</evidence>
<keyword evidence="17" id="KW-1185">Reference proteome</keyword>
<feature type="domain" description="Transmembrane protein family 132 fourth" evidence="11">
    <location>
        <begin position="401"/>
        <end position="498"/>
    </location>
</feature>
<dbReference type="InterPro" id="IPR055424">
    <property type="entry name" value="Ig_TMEM132_6th"/>
</dbReference>
<keyword evidence="8" id="KW-0732">Signal</keyword>
<reference evidence="16" key="2">
    <citation type="submission" date="2025-09" db="UniProtKB">
        <authorList>
            <consortium name="Ensembl"/>
        </authorList>
    </citation>
    <scope>IDENTIFICATION</scope>
</reference>
<evidence type="ECO:0000259" key="9">
    <source>
        <dbReference type="Pfam" id="PF15705"/>
    </source>
</evidence>
<evidence type="ECO:0000313" key="16">
    <source>
        <dbReference type="Ensembl" id="ENSMMOP00000027833.1"/>
    </source>
</evidence>
<reference evidence="16" key="1">
    <citation type="submission" date="2025-08" db="UniProtKB">
        <authorList>
            <consortium name="Ensembl"/>
        </authorList>
    </citation>
    <scope>IDENTIFICATION</scope>
</reference>
<feature type="domain" description="Transmembrane protein TMEM132 N-terminal" evidence="9">
    <location>
        <begin position="44"/>
        <end position="106"/>
    </location>
</feature>
<evidence type="ECO:0000259" key="13">
    <source>
        <dbReference type="Pfam" id="PF23481"/>
    </source>
</evidence>
<dbReference type="InterPro" id="IPR031435">
    <property type="entry name" value="TMEM132_N"/>
</dbReference>
<feature type="region of interest" description="Disordered" evidence="6">
    <location>
        <begin position="956"/>
        <end position="977"/>
    </location>
</feature>
<evidence type="ECO:0000256" key="8">
    <source>
        <dbReference type="SAM" id="SignalP"/>
    </source>
</evidence>
<evidence type="ECO:0000259" key="14">
    <source>
        <dbReference type="Pfam" id="PF23486"/>
    </source>
</evidence>
<feature type="domain" description="Transmembrane protein TMEM132 cohesin-like" evidence="12">
    <location>
        <begin position="265"/>
        <end position="399"/>
    </location>
</feature>
<comment type="subcellular location">
    <subcellularLocation>
        <location evidence="1">Membrane</location>
        <topology evidence="1">Single-pass type I membrane protein</topology>
    </subcellularLocation>
</comment>
<evidence type="ECO:0000256" key="2">
    <source>
        <dbReference type="ARBA" id="ARBA00006166"/>
    </source>
</evidence>
<dbReference type="GO" id="GO:0016020">
    <property type="term" value="C:membrane"/>
    <property type="evidence" value="ECO:0007669"/>
    <property type="project" value="UniProtKB-SubCell"/>
</dbReference>
<name>A0A3Q3X9T1_MOLML</name>
<sequence>MLLKQTGFHACWLRLKTLLGALMSPKVVLEGLQRYGPTPIYLPVSYRILRAESAFFLHEANQDLMRNSSLQARTESFFVHQARQMPVLNASYGPLSVQQSVPLELLQTPPGPFRSPSVRTYIISERIHPSWPKVQVLFYIAGRDWDDYSTADKLPCVRMFAFHETQEVRGTCRLKGQLGICVAELEPLASWFSPPTVRPGRQRVSEQAQGTPVELYYMVQTSEGGDCTSEESRKPPPVRGEQPMGYFAGHTPMQRIGSVRLFQPLSELKLDNNLVVMVPSKPIRQRETVSAFVALSAPSAVPIFTLRVKLKDGVAFLGARASDPVVWTVSQDVRSDGHRVVTLHCRRKDNGFSQRYVRLHQHLNRPAGGREVTWQVEYPLSRTLTGEVPTLIRLAPQDLGGIVPLAMDTEILNTAVLTGRTVAVPVKVVTVGTDGAVSDVTESVECSSTDQQVIKVSERCDYAFVNGKETRGRSKVMLNFTYSFLSAQLQMSVWVPRLPLLIDVADPELSQIKGWSVPVSRFERVTDDDNAADHTESDCGAQYQSSTLRVLTHFVADSGDLWGASQDDTAGQQNFLLGSDWQVEVTQLVRDSLRVTEPKVVQLLEGPVLIGLNPGSTKIQVVSPLTAAVLAERSIRVLDDKVSVTELGVQLVAGLSLSLQLSPGSNRAIVATATTREVIDSLQQESLISAWLQFSDGSMTPLDNYNPAHFTLTATSLEEQVVVVKHSAAWKWPTVVARGEGQGLLVRVEMSLADVCQKEKRRTVLATGMANIQVRLGPSEERHRQQGDQQSRPDPPYYGGSISDLETGLINRGVTTIRGQVPISPNGGRLSADSGARVTGQFSEYPDKAELPRSRSTDEDVLPSRRGLTDLEIGMYALLGVFCLAILVFLINCISYAYKYRSKQLSLEAPEAMPHAHDWVWLGQEEGLCLQQQQQQEELLEEGSQLLNGGIAQENNVAGGSSGRDNRNESLNSPTTKRKRVKFTTFSNIRSSNGCPVLSPLALVQTSDIKWVCPDIELGDSKDFRNYMEKLNENAIKNLA</sequence>
<dbReference type="Pfam" id="PF23486">
    <property type="entry name" value="Ig_TMEM132_5th"/>
    <property type="match status" value="1"/>
</dbReference>
<dbReference type="Pfam" id="PF23481">
    <property type="entry name" value="Ig_TMEM132_2nd"/>
    <property type="match status" value="1"/>
</dbReference>
<evidence type="ECO:0000256" key="1">
    <source>
        <dbReference type="ARBA" id="ARBA00004479"/>
    </source>
</evidence>
<evidence type="ECO:0000259" key="15">
    <source>
        <dbReference type="Pfam" id="PF23487"/>
    </source>
</evidence>
<evidence type="ECO:0000256" key="3">
    <source>
        <dbReference type="ARBA" id="ARBA00022692"/>
    </source>
</evidence>
<evidence type="ECO:0000256" key="5">
    <source>
        <dbReference type="ARBA" id="ARBA00023136"/>
    </source>
</evidence>
<dbReference type="InterPro" id="IPR055423">
    <property type="entry name" value="Ig_TMEM132_5th"/>
</dbReference>
<dbReference type="Pfam" id="PF23487">
    <property type="entry name" value="Ig_TMEM132_6th"/>
    <property type="match status" value="1"/>
</dbReference>
<dbReference type="AlphaFoldDB" id="A0A3Q3X9T1"/>
<evidence type="ECO:0000256" key="4">
    <source>
        <dbReference type="ARBA" id="ARBA00022989"/>
    </source>
</evidence>
<accession>A0A3Q3X9T1</accession>
<dbReference type="Pfam" id="PF15706">
    <property type="entry name" value="TMEM132_C"/>
    <property type="match status" value="1"/>
</dbReference>
<comment type="similarity">
    <text evidence="2">Belongs to the TMEM132 family.</text>
</comment>
<evidence type="ECO:0000259" key="10">
    <source>
        <dbReference type="Pfam" id="PF15706"/>
    </source>
</evidence>
<protein>
    <submittedName>
        <fullName evidence="16">Uncharacterized protein</fullName>
    </submittedName>
</protein>
<keyword evidence="3 7" id="KW-0812">Transmembrane</keyword>
<dbReference type="InterPro" id="IPR031437">
    <property type="entry name" value="Ig_TMEM132_4th"/>
</dbReference>
<dbReference type="Pfam" id="PF23039">
    <property type="entry name" value="TMEM132_3rd"/>
    <property type="match status" value="1"/>
</dbReference>
<dbReference type="PANTHER" id="PTHR13388">
    <property type="entry name" value="DETONATOR, ISOFORM E"/>
    <property type="match status" value="1"/>
</dbReference>
<keyword evidence="5 7" id="KW-0472">Membrane</keyword>
<dbReference type="InterPro" id="IPR055421">
    <property type="entry name" value="TMEM132_3rd"/>
</dbReference>
<feature type="chain" id="PRO_5018703824" evidence="8">
    <location>
        <begin position="21"/>
        <end position="1040"/>
    </location>
</feature>
<evidence type="ECO:0000313" key="17">
    <source>
        <dbReference type="Proteomes" id="UP000261620"/>
    </source>
</evidence>
<feature type="region of interest" description="Disordered" evidence="6">
    <location>
        <begin position="773"/>
        <end position="798"/>
    </location>
</feature>
<dbReference type="OMA" id="DECPTRN"/>
<feature type="domain" description="Transmembrane protein TMEM132 sixth" evidence="15">
    <location>
        <begin position="643"/>
        <end position="758"/>
    </location>
</feature>
<evidence type="ECO:0000259" key="11">
    <source>
        <dbReference type="Pfam" id="PF16070"/>
    </source>
</evidence>
<dbReference type="STRING" id="94237.ENSMMOP00000027833"/>
<dbReference type="InterPro" id="IPR055422">
    <property type="entry name" value="Ig_TMEM132_2nd"/>
</dbReference>
<feature type="signal peptide" evidence="8">
    <location>
        <begin position="1"/>
        <end position="20"/>
    </location>
</feature>
<dbReference type="InterPro" id="IPR026307">
    <property type="entry name" value="TMEM132"/>
</dbReference>
<dbReference type="Ensembl" id="ENSMMOT00000028306.1">
    <property type="protein sequence ID" value="ENSMMOP00000027833.1"/>
    <property type="gene ID" value="ENSMMOG00000021035.1"/>
</dbReference>
<dbReference type="Proteomes" id="UP000261620">
    <property type="component" value="Unplaced"/>
</dbReference>
<evidence type="ECO:0000256" key="7">
    <source>
        <dbReference type="SAM" id="Phobius"/>
    </source>
</evidence>
<evidence type="ECO:0000259" key="12">
    <source>
        <dbReference type="Pfam" id="PF23039"/>
    </source>
</evidence>
<feature type="domain" description="Transmembrane protein TMEM132 fifth" evidence="14">
    <location>
        <begin position="502"/>
        <end position="642"/>
    </location>
</feature>
<proteinExistence type="inferred from homology"/>
<feature type="domain" description="Transmembrane protein TMEM132 C-terminal" evidence="10">
    <location>
        <begin position="846"/>
        <end position="926"/>
    </location>
</feature>
<dbReference type="InterPro" id="IPR031436">
    <property type="entry name" value="TMEM132_C"/>
</dbReference>
<organism evidence="16 17">
    <name type="scientific">Mola mola</name>
    <name type="common">Ocean sunfish</name>
    <name type="synonym">Tetraodon mola</name>
    <dbReference type="NCBI Taxonomy" id="94237"/>
    <lineage>
        <taxon>Eukaryota</taxon>
        <taxon>Metazoa</taxon>
        <taxon>Chordata</taxon>
        <taxon>Craniata</taxon>
        <taxon>Vertebrata</taxon>
        <taxon>Euteleostomi</taxon>
        <taxon>Actinopterygii</taxon>
        <taxon>Neopterygii</taxon>
        <taxon>Teleostei</taxon>
        <taxon>Neoteleostei</taxon>
        <taxon>Acanthomorphata</taxon>
        <taxon>Eupercaria</taxon>
        <taxon>Tetraodontiformes</taxon>
        <taxon>Molidae</taxon>
        <taxon>Mola</taxon>
    </lineage>
</organism>
<feature type="domain" description="Transmembrane protein TMEM132 second Ig-like" evidence="13">
    <location>
        <begin position="118"/>
        <end position="240"/>
    </location>
</feature>
<dbReference type="Pfam" id="PF15705">
    <property type="entry name" value="TMEM132_N"/>
    <property type="match status" value="1"/>
</dbReference>
<dbReference type="Pfam" id="PF16070">
    <property type="entry name" value="Ig_TMEM132_4th"/>
    <property type="match status" value="1"/>
</dbReference>
<feature type="transmembrane region" description="Helical" evidence="7">
    <location>
        <begin position="873"/>
        <end position="898"/>
    </location>
</feature>